<protein>
    <submittedName>
        <fullName evidence="1">Uncharacterized protein</fullName>
    </submittedName>
</protein>
<dbReference type="RefSeq" id="WP_014737638.1">
    <property type="nucleotide sequence ID" value="NC_017954.1"/>
</dbReference>
<gene>
    <name evidence="1" type="ordered locus">TCELL_0965</name>
</gene>
<dbReference type="HOGENOM" id="CLU_2217179_0_0_2"/>
<dbReference type="EMBL" id="CP003531">
    <property type="protein sequence ID" value="AFK51388.1"/>
    <property type="molecule type" value="Genomic_DNA"/>
</dbReference>
<proteinExistence type="predicted"/>
<dbReference type="Proteomes" id="UP000005270">
    <property type="component" value="Chromosome"/>
</dbReference>
<dbReference type="AlphaFoldDB" id="I3TF50"/>
<dbReference type="GeneID" id="13013282"/>
<dbReference type="KEGG" id="thg:TCELL_0965"/>
<dbReference type="InParanoid" id="I3TF50"/>
<evidence type="ECO:0000313" key="2">
    <source>
        <dbReference type="Proteomes" id="UP000005270"/>
    </source>
</evidence>
<evidence type="ECO:0000313" key="1">
    <source>
        <dbReference type="EMBL" id="AFK51388.1"/>
    </source>
</evidence>
<name>I3TF50_THEC1</name>
<organism evidence="1 2">
    <name type="scientific">Thermogladius calderae (strain DSM 22663 / VKM B-2946 / 1633)</name>
    <dbReference type="NCBI Taxonomy" id="1184251"/>
    <lineage>
        <taxon>Archaea</taxon>
        <taxon>Thermoproteota</taxon>
        <taxon>Thermoprotei</taxon>
        <taxon>Desulfurococcales</taxon>
        <taxon>Desulfurococcaceae</taxon>
        <taxon>Thermogladius</taxon>
    </lineage>
</organism>
<reference evidence="1 2" key="1">
    <citation type="journal article" date="2012" name="J. Bacteriol.">
        <title>Complete genome sequence of the hyperthermophilic cellulolytic Crenarchaeon 'Thermogladius cellulolyticus' 1633.</title>
        <authorList>
            <person name="Mardanov A.V."/>
            <person name="Kochetkova T.V."/>
            <person name="Beletsky A.V."/>
            <person name="Bonch-Osmolovskaya E.A."/>
            <person name="Ravin N.V."/>
            <person name="Skryabin K.G."/>
        </authorList>
    </citation>
    <scope>NUCLEOTIDE SEQUENCE [LARGE SCALE GENOMIC DNA]</scope>
    <source>
        <strain evidence="2">DSM 22663 / VKM B-2946 / 1633</strain>
    </source>
</reference>
<sequence length="106" mass="12822">MSGFVDVEPKLVHTEVFYRGKDRRWLLINVYRFSDRDLTVIYDEVEDRVVYERETPIMPVLDHVVEAYRQINEDYDEVAWRAEIISRFKAVFSLSEFLTLDYENHN</sequence>
<keyword evidence="2" id="KW-1185">Reference proteome</keyword>
<accession>I3TF50</accession>